<name>A0A1R7QDS6_ACIJO</name>
<gene>
    <name evidence="1" type="ORF">ACNJC6_02023</name>
</gene>
<reference evidence="1 2" key="1">
    <citation type="submission" date="2017-02" db="EMBL/GenBank/DDBJ databases">
        <authorList>
            <person name="Peterson S.W."/>
        </authorList>
    </citation>
    <scope>NUCLEOTIDE SEQUENCE [LARGE SCALE GENOMIC DNA]</scope>
    <source>
        <strain evidence="1">C6</strain>
    </source>
</reference>
<organism evidence="1 2">
    <name type="scientific">Acinetobacter johnsonii</name>
    <dbReference type="NCBI Taxonomy" id="40214"/>
    <lineage>
        <taxon>Bacteria</taxon>
        <taxon>Pseudomonadati</taxon>
        <taxon>Pseudomonadota</taxon>
        <taxon>Gammaproteobacteria</taxon>
        <taxon>Moraxellales</taxon>
        <taxon>Moraxellaceae</taxon>
        <taxon>Acinetobacter</taxon>
    </lineage>
</organism>
<dbReference type="Proteomes" id="UP000196240">
    <property type="component" value="Unassembled WGS sequence"/>
</dbReference>
<proteinExistence type="predicted"/>
<dbReference type="AlphaFoldDB" id="A0A1R7QDS6"/>
<evidence type="ECO:0000313" key="1">
    <source>
        <dbReference type="EMBL" id="SJX22381.1"/>
    </source>
</evidence>
<sequence>MLDFWIQIKAMNIQDSRQNYLCMYRLIHRLVKEGYLNIDVVKNKYSQRTYTGTKKLQNIVDYSLVELTSIIGNLIQEKEKFHVELEELFSEIQALNDLKNSYPSLGTKIEDIKFLKQKEYLELNSKIKAIESLVNHTTFNEKVSVI</sequence>
<protein>
    <submittedName>
        <fullName evidence="1">Uncharacterized protein</fullName>
    </submittedName>
</protein>
<dbReference type="EMBL" id="FUUY01000006">
    <property type="protein sequence ID" value="SJX22381.1"/>
    <property type="molecule type" value="Genomic_DNA"/>
</dbReference>
<accession>A0A1R7QDS6</accession>
<evidence type="ECO:0000313" key="2">
    <source>
        <dbReference type="Proteomes" id="UP000196240"/>
    </source>
</evidence>